<dbReference type="Proteomes" id="UP001161691">
    <property type="component" value="Unassembled WGS sequence"/>
</dbReference>
<dbReference type="PRINTS" id="PR01036">
    <property type="entry name" value="TCRTETB"/>
</dbReference>
<feature type="transmembrane region" description="Helical" evidence="7">
    <location>
        <begin position="397"/>
        <end position="417"/>
    </location>
</feature>
<sequence>MVRTTQNTGIVIAGLLLSILMASMDNSITATAMGSIIGELGGLDKFVWVTSAYMVAEMAGMPIFGKLSDMYGRKRFFVFGVICFMVGSALCGTADSILQLSLYRAVQGIGAGALVPIAFTIMFDAVPPESRGKLGGLFGAVFGLSSIFGPLLGAYITDHIGWNWIFYINLPLGLIAFAMIAFFYKESAQHDRQVIDWTGAASLVGTIVCLVFAMELGGKTFAWDSAEIIGLFAGAAALALLFVWAERRAVEPIISFAMFRSRLYATSNALAMLSGAAFITASVYIPIYMQGVLGGSATNSGMVLLPMMLGTVVTATLGGSLLSKLSYRTILIPNVVILVAGIALLTTLTSDTPRWIVTVYMVLVGLGVGATFSVLGNAAIHALPANKRGSASSTLNFLRSLGMTLGITVFGIIQSHAMARKLSEALGGGTLGGSATADGTAATAGDNGAGSLGGAAANGGAGGNTGPDALGGLNLSDPHALMEPAARSHIPHDLLAKVTDGLSSSISATFMWSLIPAVLALAAALLMSRERMDPAAEAEAEAYAAQH</sequence>
<feature type="domain" description="Major facilitator superfamily (MFS) profile" evidence="8">
    <location>
        <begin position="11"/>
        <end position="532"/>
    </location>
</feature>
<dbReference type="SUPFAM" id="SSF103473">
    <property type="entry name" value="MFS general substrate transporter"/>
    <property type="match status" value="1"/>
</dbReference>
<dbReference type="InterPro" id="IPR036259">
    <property type="entry name" value="MFS_trans_sf"/>
</dbReference>
<dbReference type="Gene3D" id="1.20.1720.10">
    <property type="entry name" value="Multidrug resistance protein D"/>
    <property type="match status" value="1"/>
</dbReference>
<evidence type="ECO:0000256" key="1">
    <source>
        <dbReference type="ARBA" id="ARBA00004651"/>
    </source>
</evidence>
<keyword evidence="3" id="KW-1003">Cell membrane</keyword>
<dbReference type="PANTHER" id="PTHR23501:SF170">
    <property type="entry name" value="MULTIDRUG RESISTANCE PROTEIN 3"/>
    <property type="match status" value="1"/>
</dbReference>
<keyword evidence="4 7" id="KW-0812">Transmembrane</keyword>
<dbReference type="PANTHER" id="PTHR23501">
    <property type="entry name" value="MAJOR FACILITATOR SUPERFAMILY"/>
    <property type="match status" value="1"/>
</dbReference>
<feature type="transmembrane region" description="Helical" evidence="7">
    <location>
        <begin position="104"/>
        <end position="123"/>
    </location>
</feature>
<feature type="transmembrane region" description="Helical" evidence="7">
    <location>
        <begin position="329"/>
        <end position="349"/>
    </location>
</feature>
<comment type="caution">
    <text evidence="9">The sequence shown here is derived from an EMBL/GenBank/DDBJ whole genome shotgun (WGS) entry which is preliminary data.</text>
</comment>
<feature type="transmembrane region" description="Helical" evidence="7">
    <location>
        <begin position="194"/>
        <end position="214"/>
    </location>
</feature>
<keyword evidence="10" id="KW-1185">Reference proteome</keyword>
<evidence type="ECO:0000256" key="3">
    <source>
        <dbReference type="ARBA" id="ARBA00022475"/>
    </source>
</evidence>
<feature type="transmembrane region" description="Helical" evidence="7">
    <location>
        <begin position="135"/>
        <end position="156"/>
    </location>
</feature>
<keyword evidence="6 7" id="KW-0472">Membrane</keyword>
<dbReference type="Pfam" id="PF07690">
    <property type="entry name" value="MFS_1"/>
    <property type="match status" value="1"/>
</dbReference>
<keyword evidence="2" id="KW-0813">Transport</keyword>
<evidence type="ECO:0000256" key="4">
    <source>
        <dbReference type="ARBA" id="ARBA00022692"/>
    </source>
</evidence>
<dbReference type="InterPro" id="IPR004638">
    <property type="entry name" value="EmrB-like"/>
</dbReference>
<evidence type="ECO:0000313" key="10">
    <source>
        <dbReference type="Proteomes" id="UP001161691"/>
    </source>
</evidence>
<comment type="subcellular location">
    <subcellularLocation>
        <location evidence="1">Cell membrane</location>
        <topology evidence="1">Multi-pass membrane protein</topology>
    </subcellularLocation>
</comment>
<feature type="transmembrane region" description="Helical" evidence="7">
    <location>
        <begin position="510"/>
        <end position="527"/>
    </location>
</feature>
<evidence type="ECO:0000256" key="2">
    <source>
        <dbReference type="ARBA" id="ARBA00022448"/>
    </source>
</evidence>
<organism evidence="9 10">
    <name type="scientific">Cohnella hashimotonis</name>
    <dbReference type="NCBI Taxonomy" id="2826895"/>
    <lineage>
        <taxon>Bacteria</taxon>
        <taxon>Bacillati</taxon>
        <taxon>Bacillota</taxon>
        <taxon>Bacilli</taxon>
        <taxon>Bacillales</taxon>
        <taxon>Paenibacillaceae</taxon>
        <taxon>Cohnella</taxon>
    </lineage>
</organism>
<evidence type="ECO:0000256" key="5">
    <source>
        <dbReference type="ARBA" id="ARBA00022989"/>
    </source>
</evidence>
<accession>A0ABT6TD81</accession>
<dbReference type="Gene3D" id="1.20.1250.20">
    <property type="entry name" value="MFS general substrate transporter like domains"/>
    <property type="match status" value="1"/>
</dbReference>
<feature type="transmembrane region" description="Helical" evidence="7">
    <location>
        <begin position="301"/>
        <end position="322"/>
    </location>
</feature>
<evidence type="ECO:0000259" key="8">
    <source>
        <dbReference type="PROSITE" id="PS50850"/>
    </source>
</evidence>
<protein>
    <submittedName>
        <fullName evidence="9">MDR family MFS transporter</fullName>
    </submittedName>
</protein>
<keyword evidence="5 7" id="KW-1133">Transmembrane helix</keyword>
<proteinExistence type="predicted"/>
<feature type="transmembrane region" description="Helical" evidence="7">
    <location>
        <begin position="76"/>
        <end position="98"/>
    </location>
</feature>
<dbReference type="CDD" id="cd17502">
    <property type="entry name" value="MFS_Azr1_MDR_like"/>
    <property type="match status" value="1"/>
</dbReference>
<evidence type="ECO:0000313" key="9">
    <source>
        <dbReference type="EMBL" id="MDI4643914.1"/>
    </source>
</evidence>
<dbReference type="InterPro" id="IPR020846">
    <property type="entry name" value="MFS_dom"/>
</dbReference>
<dbReference type="PROSITE" id="PS50850">
    <property type="entry name" value="MFS"/>
    <property type="match status" value="1"/>
</dbReference>
<reference evidence="9" key="1">
    <citation type="submission" date="2023-04" db="EMBL/GenBank/DDBJ databases">
        <title>Comparative genomic analysis of Cohnella hashimotonis sp. nov., isolated from the International Space Station.</title>
        <authorList>
            <person name="Venkateswaran K."/>
            <person name="Simpson A."/>
        </authorList>
    </citation>
    <scope>NUCLEOTIDE SEQUENCE</scope>
    <source>
        <strain evidence="9">F6_2S_P_1</strain>
    </source>
</reference>
<dbReference type="NCBIfam" id="TIGR00711">
    <property type="entry name" value="efflux_EmrB"/>
    <property type="match status" value="1"/>
</dbReference>
<feature type="transmembrane region" description="Helical" evidence="7">
    <location>
        <begin position="355"/>
        <end position="376"/>
    </location>
</feature>
<dbReference type="EMBL" id="JAGRPV010000001">
    <property type="protein sequence ID" value="MDI4643914.1"/>
    <property type="molecule type" value="Genomic_DNA"/>
</dbReference>
<feature type="transmembrane region" description="Helical" evidence="7">
    <location>
        <begin position="46"/>
        <end position="64"/>
    </location>
</feature>
<feature type="transmembrane region" description="Helical" evidence="7">
    <location>
        <begin position="226"/>
        <end position="245"/>
    </location>
</feature>
<dbReference type="InterPro" id="IPR011701">
    <property type="entry name" value="MFS"/>
</dbReference>
<feature type="transmembrane region" description="Helical" evidence="7">
    <location>
        <begin position="266"/>
        <end position="289"/>
    </location>
</feature>
<feature type="transmembrane region" description="Helical" evidence="7">
    <location>
        <begin position="162"/>
        <end position="182"/>
    </location>
</feature>
<name>A0ABT6TD81_9BACL</name>
<evidence type="ECO:0000256" key="6">
    <source>
        <dbReference type="ARBA" id="ARBA00023136"/>
    </source>
</evidence>
<gene>
    <name evidence="9" type="ORF">KB449_03040</name>
</gene>
<evidence type="ECO:0000256" key="7">
    <source>
        <dbReference type="SAM" id="Phobius"/>
    </source>
</evidence>